<name>A0ACB9MFA7_BAUVA</name>
<gene>
    <name evidence="1" type="ORF">L6164_022162</name>
</gene>
<protein>
    <submittedName>
        <fullName evidence="1">Uncharacterized protein</fullName>
    </submittedName>
</protein>
<proteinExistence type="predicted"/>
<keyword evidence="2" id="KW-1185">Reference proteome</keyword>
<dbReference type="EMBL" id="CM039434">
    <property type="protein sequence ID" value="KAI4322470.1"/>
    <property type="molecule type" value="Genomic_DNA"/>
</dbReference>
<dbReference type="Proteomes" id="UP000828941">
    <property type="component" value="Chromosome 9"/>
</dbReference>
<comment type="caution">
    <text evidence="1">The sequence shown here is derived from an EMBL/GenBank/DDBJ whole genome shotgun (WGS) entry which is preliminary data.</text>
</comment>
<organism evidence="1 2">
    <name type="scientific">Bauhinia variegata</name>
    <name type="common">Purple orchid tree</name>
    <name type="synonym">Phanera variegata</name>
    <dbReference type="NCBI Taxonomy" id="167791"/>
    <lineage>
        <taxon>Eukaryota</taxon>
        <taxon>Viridiplantae</taxon>
        <taxon>Streptophyta</taxon>
        <taxon>Embryophyta</taxon>
        <taxon>Tracheophyta</taxon>
        <taxon>Spermatophyta</taxon>
        <taxon>Magnoliopsida</taxon>
        <taxon>eudicotyledons</taxon>
        <taxon>Gunneridae</taxon>
        <taxon>Pentapetalae</taxon>
        <taxon>rosids</taxon>
        <taxon>fabids</taxon>
        <taxon>Fabales</taxon>
        <taxon>Fabaceae</taxon>
        <taxon>Cercidoideae</taxon>
        <taxon>Cercideae</taxon>
        <taxon>Bauhiniinae</taxon>
        <taxon>Bauhinia</taxon>
    </lineage>
</organism>
<evidence type="ECO:0000313" key="2">
    <source>
        <dbReference type="Proteomes" id="UP000828941"/>
    </source>
</evidence>
<accession>A0ACB9MFA7</accession>
<evidence type="ECO:0000313" key="1">
    <source>
        <dbReference type="EMBL" id="KAI4322470.1"/>
    </source>
</evidence>
<sequence length="116" mass="12725">MQNLVLSILPKGYKLPAMASKSLFTCVILLVFLCSFLTRKPCDCSTSANTAGLKEIQNRKLLSALKVKKTNFKTILHGSSSSKFGENSLSWELRKIPSGPDPLHHNGGKPKNVRTP</sequence>
<reference evidence="1 2" key="1">
    <citation type="journal article" date="2022" name="DNA Res.">
        <title>Chromosomal-level genome assembly of the orchid tree Bauhinia variegata (Leguminosae; Cercidoideae) supports the allotetraploid origin hypothesis of Bauhinia.</title>
        <authorList>
            <person name="Zhong Y."/>
            <person name="Chen Y."/>
            <person name="Zheng D."/>
            <person name="Pang J."/>
            <person name="Liu Y."/>
            <person name="Luo S."/>
            <person name="Meng S."/>
            <person name="Qian L."/>
            <person name="Wei D."/>
            <person name="Dai S."/>
            <person name="Zhou R."/>
        </authorList>
    </citation>
    <scope>NUCLEOTIDE SEQUENCE [LARGE SCALE GENOMIC DNA]</scope>
    <source>
        <strain evidence="1">BV-YZ2020</strain>
    </source>
</reference>